<dbReference type="EMBL" id="LAZR01048572">
    <property type="protein sequence ID" value="KKK91620.1"/>
    <property type="molecule type" value="Genomic_DNA"/>
</dbReference>
<evidence type="ECO:0008006" key="2">
    <source>
        <dbReference type="Google" id="ProtNLM"/>
    </source>
</evidence>
<sequence length="66" mass="7871">MQVQYITDNKGKKKSVVVPFRDWENIQKEMSRQRAMLGIKSAVEEVRQMKEGKKRMRSMDKLLDEL</sequence>
<comment type="caution">
    <text evidence="1">The sequence shown here is derived from an EMBL/GenBank/DDBJ whole genome shotgun (WGS) entry which is preliminary data.</text>
</comment>
<organism evidence="1">
    <name type="scientific">marine sediment metagenome</name>
    <dbReference type="NCBI Taxonomy" id="412755"/>
    <lineage>
        <taxon>unclassified sequences</taxon>
        <taxon>metagenomes</taxon>
        <taxon>ecological metagenomes</taxon>
    </lineage>
</organism>
<protein>
    <recommendedName>
        <fullName evidence="2">Prevent-host-death family protein</fullName>
    </recommendedName>
</protein>
<gene>
    <name evidence="1" type="ORF">LCGC14_2711100</name>
</gene>
<accession>A0A0F9A0N4</accession>
<reference evidence="1" key="1">
    <citation type="journal article" date="2015" name="Nature">
        <title>Complex archaea that bridge the gap between prokaryotes and eukaryotes.</title>
        <authorList>
            <person name="Spang A."/>
            <person name="Saw J.H."/>
            <person name="Jorgensen S.L."/>
            <person name="Zaremba-Niedzwiedzka K."/>
            <person name="Martijn J."/>
            <person name="Lind A.E."/>
            <person name="van Eijk R."/>
            <person name="Schleper C."/>
            <person name="Guy L."/>
            <person name="Ettema T.J."/>
        </authorList>
    </citation>
    <scope>NUCLEOTIDE SEQUENCE</scope>
</reference>
<proteinExistence type="predicted"/>
<dbReference type="AlphaFoldDB" id="A0A0F9A0N4"/>
<evidence type="ECO:0000313" key="1">
    <source>
        <dbReference type="EMBL" id="KKK91620.1"/>
    </source>
</evidence>
<name>A0A0F9A0N4_9ZZZZ</name>